<dbReference type="Proteomes" id="UP001623290">
    <property type="component" value="Chromosome"/>
</dbReference>
<name>A0ABZ1DZA7_9RHOB</name>
<accession>A0ABZ1DZA7</accession>
<evidence type="ECO:0000313" key="3">
    <source>
        <dbReference type="Proteomes" id="UP001623290"/>
    </source>
</evidence>
<organism evidence="2 3">
    <name type="scientific">Thioclava litoralis</name>
    <dbReference type="NCBI Taxonomy" id="3076557"/>
    <lineage>
        <taxon>Bacteria</taxon>
        <taxon>Pseudomonadati</taxon>
        <taxon>Pseudomonadota</taxon>
        <taxon>Alphaproteobacteria</taxon>
        <taxon>Rhodobacterales</taxon>
        <taxon>Paracoccaceae</taxon>
        <taxon>Thioclava</taxon>
    </lineage>
</organism>
<protein>
    <submittedName>
        <fullName evidence="2">DUF4123 domain-containing protein</fullName>
    </submittedName>
</protein>
<reference evidence="2 3" key="1">
    <citation type="submission" date="2023-09" db="EMBL/GenBank/DDBJ databases">
        <title>Thioclava shenzhenensis sp. nov., a multidrug resistant bacteria-antagonizing species isolated from coastal seawater.</title>
        <authorList>
            <person name="Long M."/>
        </authorList>
    </citation>
    <scope>NUCLEOTIDE SEQUENCE [LARGE SCALE GENOMIC DNA]</scope>
    <source>
        <strain evidence="2 3">FTW29</strain>
    </source>
</reference>
<dbReference type="EMBL" id="CP135443">
    <property type="protein sequence ID" value="WRY33730.1"/>
    <property type="molecule type" value="Genomic_DNA"/>
</dbReference>
<keyword evidence="3" id="KW-1185">Reference proteome</keyword>
<feature type="domain" description="DUF4123" evidence="1">
    <location>
        <begin position="14"/>
        <end position="73"/>
    </location>
</feature>
<proteinExistence type="predicted"/>
<dbReference type="Pfam" id="PF13503">
    <property type="entry name" value="DUF4123"/>
    <property type="match status" value="1"/>
</dbReference>
<gene>
    <name evidence="2" type="ORF">RPE78_00100</name>
</gene>
<evidence type="ECO:0000313" key="2">
    <source>
        <dbReference type="EMBL" id="WRY33730.1"/>
    </source>
</evidence>
<sequence length="149" mass="17078">MKSTDRLSRALFTRGSGTNALWDKGAAIFIRSKSAIDDLWSHFRKFVRYREADGRWTYFRFWDAAYLYQYALSHHEDAAPYLAHLLGVGIVCIPTPSKSTLLVVKNSAPEAPISLPQRSSAGHWPFFHEDMARIRLEKFVDEIETTLLS</sequence>
<dbReference type="InterPro" id="IPR025391">
    <property type="entry name" value="DUF4123"/>
</dbReference>
<evidence type="ECO:0000259" key="1">
    <source>
        <dbReference type="Pfam" id="PF13503"/>
    </source>
</evidence>